<dbReference type="GO" id="GO:0008168">
    <property type="term" value="F:methyltransferase activity"/>
    <property type="evidence" value="ECO:0007669"/>
    <property type="project" value="UniProtKB-KW"/>
</dbReference>
<proteinExistence type="predicted"/>
<dbReference type="EMBL" id="RXYK01000026">
    <property type="protein sequence ID" value="RTY35183.1"/>
    <property type="molecule type" value="Genomic_DNA"/>
</dbReference>
<organism evidence="1 2">
    <name type="scientific">Chlorobium phaeovibrioides</name>
    <dbReference type="NCBI Taxonomy" id="1094"/>
    <lineage>
        <taxon>Bacteria</taxon>
        <taxon>Pseudomonadati</taxon>
        <taxon>Chlorobiota</taxon>
        <taxon>Chlorobiia</taxon>
        <taxon>Chlorobiales</taxon>
        <taxon>Chlorobiaceae</taxon>
        <taxon>Chlorobium/Pelodictyon group</taxon>
        <taxon>Chlorobium</taxon>
    </lineage>
</organism>
<dbReference type="SUPFAM" id="SSF53335">
    <property type="entry name" value="S-adenosyl-L-methionine-dependent methyltransferases"/>
    <property type="match status" value="1"/>
</dbReference>
<accession>A0A432ASB1</accession>
<dbReference type="Gene3D" id="3.40.50.150">
    <property type="entry name" value="Vaccinia Virus protein VP39"/>
    <property type="match status" value="1"/>
</dbReference>
<dbReference type="RefSeq" id="WP_126385237.1">
    <property type="nucleotide sequence ID" value="NZ_RXYK01000026.1"/>
</dbReference>
<comment type="caution">
    <text evidence="1">The sequence shown here is derived from an EMBL/GenBank/DDBJ whole genome shotgun (WGS) entry which is preliminary data.</text>
</comment>
<reference evidence="1 2" key="1">
    <citation type="submission" date="2018-12" db="EMBL/GenBank/DDBJ databases">
        <authorList>
            <person name="Lunina O.N."/>
            <person name="Grouzdev D.S."/>
            <person name="Gorlenko V.M."/>
            <person name="Savvichev A.S."/>
        </authorList>
    </citation>
    <scope>NUCLEOTIDE SEQUENCE [LARGE SCALE GENOMIC DNA]</scope>
    <source>
        <strain evidence="1 2">BrKhr-17</strain>
    </source>
</reference>
<dbReference type="Proteomes" id="UP000279908">
    <property type="component" value="Unassembled WGS sequence"/>
</dbReference>
<sequence>MVDANPVGIEEARKRLKGFADNTAVVHVSLFDEYSSDIKYDLVWAEGCLPHQADPIPLLKHMGGFVAEGGGLCMTTANGVSYLAETLRRLFRDRFFPDLDGSVHEQAAVLSSYYRPHLRHLRGMSRPIVDWILDNIIQPLHDRQLLSIPDVVCAIETDFDVYGSAPRFLTDWRWYKEILGDDRGYNALALSNYYCRNLNLIDYRYEFPDHAEPFGVKLEELCSRSWAIMCDIETGNEDGWASLFSLLGEIAELITPLAPETAMAITEANAMLQYGAPDMKLHHFPQWWGRGQQYLSLIKTR</sequence>
<dbReference type="GO" id="GO:0032259">
    <property type="term" value="P:methylation"/>
    <property type="evidence" value="ECO:0007669"/>
    <property type="project" value="UniProtKB-KW"/>
</dbReference>
<evidence type="ECO:0000313" key="2">
    <source>
        <dbReference type="Proteomes" id="UP000279908"/>
    </source>
</evidence>
<evidence type="ECO:0000313" key="1">
    <source>
        <dbReference type="EMBL" id="RTY35183.1"/>
    </source>
</evidence>
<protein>
    <submittedName>
        <fullName evidence="1">SAM-dependent methyltransferase</fullName>
    </submittedName>
</protein>
<keyword evidence="1" id="KW-0489">Methyltransferase</keyword>
<keyword evidence="1" id="KW-0808">Transferase</keyword>
<name>A0A432ASB1_CHLPH</name>
<gene>
    <name evidence="1" type="ORF">EKD02_09440</name>
</gene>
<dbReference type="AlphaFoldDB" id="A0A432ASB1"/>
<dbReference type="InterPro" id="IPR029063">
    <property type="entry name" value="SAM-dependent_MTases_sf"/>
</dbReference>